<protein>
    <submittedName>
        <fullName evidence="1">Uncharacterized protein</fullName>
    </submittedName>
</protein>
<dbReference type="AlphaFoldDB" id="A0A4Z0P5X9"/>
<gene>
    <name evidence="1" type="ORF">EU556_08025</name>
</gene>
<dbReference type="OrthoDB" id="884666at2"/>
<comment type="caution">
    <text evidence="1">The sequence shown here is derived from an EMBL/GenBank/DDBJ whole genome shotgun (WGS) entry which is preliminary data.</text>
</comment>
<dbReference type="EMBL" id="SRLA01000002">
    <property type="protein sequence ID" value="TGE07691.1"/>
    <property type="molecule type" value="Genomic_DNA"/>
</dbReference>
<dbReference type="RefSeq" id="WP_135433005.1">
    <property type="nucleotide sequence ID" value="NZ_SRLA01000002.1"/>
</dbReference>
<evidence type="ECO:0000313" key="1">
    <source>
        <dbReference type="EMBL" id="TGE07691.1"/>
    </source>
</evidence>
<accession>A0A4Z0P5X9</accession>
<evidence type="ECO:0000313" key="2">
    <source>
        <dbReference type="Proteomes" id="UP000298337"/>
    </source>
</evidence>
<sequence length="66" mass="8111">MPPFVRYQYEVRSVVRVTSDPKHAWQVTWRGSLLCADRIRRPVYRLDNEYWDVYFEDELRSAWNGM</sequence>
<organism evidence="1 2">
    <name type="scientific">Hymenobacter fodinae</name>
    <dbReference type="NCBI Taxonomy" id="2510796"/>
    <lineage>
        <taxon>Bacteria</taxon>
        <taxon>Pseudomonadati</taxon>
        <taxon>Bacteroidota</taxon>
        <taxon>Cytophagia</taxon>
        <taxon>Cytophagales</taxon>
        <taxon>Hymenobacteraceae</taxon>
        <taxon>Hymenobacter</taxon>
    </lineage>
</organism>
<keyword evidence="2" id="KW-1185">Reference proteome</keyword>
<proteinExistence type="predicted"/>
<dbReference type="Proteomes" id="UP000298337">
    <property type="component" value="Unassembled WGS sequence"/>
</dbReference>
<name>A0A4Z0P5X9_9BACT</name>
<reference evidence="1 2" key="1">
    <citation type="submission" date="2019-04" db="EMBL/GenBank/DDBJ databases">
        <authorList>
            <person name="Feng G."/>
            <person name="Zhang J."/>
            <person name="Zhu H."/>
        </authorList>
    </citation>
    <scope>NUCLEOTIDE SEQUENCE [LARGE SCALE GENOMIC DNA]</scope>
    <source>
        <strain evidence="1 2">92R-1</strain>
    </source>
</reference>